<dbReference type="InterPro" id="IPR005180">
    <property type="entry name" value="DUF302"/>
</dbReference>
<evidence type="ECO:0000313" key="3">
    <source>
        <dbReference type="Proteomes" id="UP001257060"/>
    </source>
</evidence>
<keyword evidence="3" id="KW-1185">Reference proteome</keyword>
<dbReference type="PIRSF" id="PIRSF021774">
    <property type="entry name" value="UCP021774"/>
    <property type="match status" value="1"/>
</dbReference>
<protein>
    <submittedName>
        <fullName evidence="2">DUF302 domain-containing protein</fullName>
    </submittedName>
</protein>
<proteinExistence type="predicted"/>
<feature type="domain" description="DUF302" evidence="1">
    <location>
        <begin position="35"/>
        <end position="97"/>
    </location>
</feature>
<dbReference type="RefSeq" id="WP_310926195.1">
    <property type="nucleotide sequence ID" value="NZ_JAMQOP010000006.1"/>
</dbReference>
<comment type="caution">
    <text evidence="2">The sequence shown here is derived from an EMBL/GenBank/DDBJ whole genome shotgun (WGS) entry which is preliminary data.</text>
</comment>
<dbReference type="Proteomes" id="UP001257060">
    <property type="component" value="Unassembled WGS sequence"/>
</dbReference>
<dbReference type="PANTHER" id="PTHR38342">
    <property type="entry name" value="SLR5037 PROTEIN"/>
    <property type="match status" value="1"/>
</dbReference>
<dbReference type="InterPro" id="IPR016796">
    <property type="entry name" value="UCP021774"/>
</dbReference>
<reference evidence="2 3" key="1">
    <citation type="submission" date="2022-06" db="EMBL/GenBank/DDBJ databases">
        <title>Halogeometricum sp. a new haloarchaeum isolate from saline soil.</title>
        <authorList>
            <person name="Strakova D."/>
            <person name="Galisteo C."/>
            <person name="Sanchez-Porro C."/>
            <person name="Ventosa A."/>
        </authorList>
    </citation>
    <scope>NUCLEOTIDE SEQUENCE [LARGE SCALE GENOMIC DNA]</scope>
    <source>
        <strain evidence="2 3">S1BR25-6</strain>
    </source>
</reference>
<gene>
    <name evidence="2" type="ORF">NDI76_21495</name>
</gene>
<evidence type="ECO:0000259" key="1">
    <source>
        <dbReference type="Pfam" id="PF03625"/>
    </source>
</evidence>
<accession>A0ABU2GKH9</accession>
<dbReference type="EMBL" id="JAMQOP010000006">
    <property type="protein sequence ID" value="MDS0301312.1"/>
    <property type="molecule type" value="Genomic_DNA"/>
</dbReference>
<organism evidence="2 3">
    <name type="scientific">Halogeometricum salsisoli</name>
    <dbReference type="NCBI Taxonomy" id="2950536"/>
    <lineage>
        <taxon>Archaea</taxon>
        <taxon>Methanobacteriati</taxon>
        <taxon>Methanobacteriota</taxon>
        <taxon>Stenosarchaea group</taxon>
        <taxon>Halobacteria</taxon>
        <taxon>Halobacteriales</taxon>
        <taxon>Haloferacaceae</taxon>
        <taxon>Halogeometricum</taxon>
    </lineage>
</organism>
<name>A0ABU2GKH9_9EURY</name>
<dbReference type="PANTHER" id="PTHR38342:SF1">
    <property type="entry name" value="SLR5037 PROTEIN"/>
    <property type="match status" value="1"/>
</dbReference>
<sequence>MPYTIQKRVGGEFDAVVETTIESLENEGFGVLCDIDVQQTLKKKLDEDFRRYRILGACNPQLAHRALQEEIELGALLPCNVIVYEDDDGVTVSAVDPEQLVGMADNPALDSVAAEVHERFERVLAAVEAGGGTDDGRTE</sequence>
<dbReference type="CDD" id="cd14797">
    <property type="entry name" value="DUF302"/>
    <property type="match status" value="1"/>
</dbReference>
<dbReference type="InterPro" id="IPR035923">
    <property type="entry name" value="TT1751-like_sf"/>
</dbReference>
<dbReference type="Pfam" id="PF03625">
    <property type="entry name" value="DUF302"/>
    <property type="match status" value="1"/>
</dbReference>
<dbReference type="SUPFAM" id="SSF103247">
    <property type="entry name" value="TT1751-like"/>
    <property type="match status" value="1"/>
</dbReference>
<evidence type="ECO:0000313" key="2">
    <source>
        <dbReference type="EMBL" id="MDS0301312.1"/>
    </source>
</evidence>
<dbReference type="Gene3D" id="3.30.310.70">
    <property type="entry name" value="TT1751-like domain"/>
    <property type="match status" value="1"/>
</dbReference>